<comment type="caution">
    <text evidence="2">The sequence shown here is derived from an EMBL/GenBank/DDBJ whole genome shotgun (WGS) entry which is preliminary data.</text>
</comment>
<dbReference type="Proteomes" id="UP000289738">
    <property type="component" value="Chromosome B09"/>
</dbReference>
<evidence type="ECO:0000259" key="1">
    <source>
        <dbReference type="Pfam" id="PF00646"/>
    </source>
</evidence>
<evidence type="ECO:0000313" key="2">
    <source>
        <dbReference type="EMBL" id="RYQ92158.1"/>
    </source>
</evidence>
<keyword evidence="3" id="KW-1185">Reference proteome</keyword>
<evidence type="ECO:0000313" key="3">
    <source>
        <dbReference type="Proteomes" id="UP000289738"/>
    </source>
</evidence>
<dbReference type="EMBL" id="SDMP01000019">
    <property type="protein sequence ID" value="RYQ92158.1"/>
    <property type="molecule type" value="Genomic_DNA"/>
</dbReference>
<dbReference type="Pfam" id="PF00646">
    <property type="entry name" value="F-box"/>
    <property type="match status" value="1"/>
</dbReference>
<proteinExistence type="predicted"/>
<sequence length="202" mass="23441">MSHNTELISSSAKAIERHDALLTKILVRLPLRDVMAFKRVSKRWLSLISDPYFSRCRTTVQGTRFSNLILDPDFIDPQYRELTFFYFKRVKDDLPPLPPRPQDLNVGGPVYLTLPELNSKEAYNGYGYILTPTCGYMNLVEFDFEFCMRVFRLKEDDYSSSSIQHLIKDGHEDEMALLLQKDGKVIALRLKDYTIVMCLTLT</sequence>
<dbReference type="InterPro" id="IPR001810">
    <property type="entry name" value="F-box_dom"/>
</dbReference>
<gene>
    <name evidence="2" type="ORF">Ahy_B09g098319</name>
</gene>
<dbReference type="Gene3D" id="1.20.1280.50">
    <property type="match status" value="1"/>
</dbReference>
<name>A0A444XQZ8_ARAHY</name>
<dbReference type="InterPro" id="IPR036047">
    <property type="entry name" value="F-box-like_dom_sf"/>
</dbReference>
<dbReference type="SUPFAM" id="SSF81383">
    <property type="entry name" value="F-box domain"/>
    <property type="match status" value="1"/>
</dbReference>
<feature type="domain" description="F-box" evidence="1">
    <location>
        <begin position="20"/>
        <end position="53"/>
    </location>
</feature>
<protein>
    <recommendedName>
        <fullName evidence="1">F-box domain-containing protein</fullName>
    </recommendedName>
</protein>
<organism evidence="2 3">
    <name type="scientific">Arachis hypogaea</name>
    <name type="common">Peanut</name>
    <dbReference type="NCBI Taxonomy" id="3818"/>
    <lineage>
        <taxon>Eukaryota</taxon>
        <taxon>Viridiplantae</taxon>
        <taxon>Streptophyta</taxon>
        <taxon>Embryophyta</taxon>
        <taxon>Tracheophyta</taxon>
        <taxon>Spermatophyta</taxon>
        <taxon>Magnoliopsida</taxon>
        <taxon>eudicotyledons</taxon>
        <taxon>Gunneridae</taxon>
        <taxon>Pentapetalae</taxon>
        <taxon>rosids</taxon>
        <taxon>fabids</taxon>
        <taxon>Fabales</taxon>
        <taxon>Fabaceae</taxon>
        <taxon>Papilionoideae</taxon>
        <taxon>50 kb inversion clade</taxon>
        <taxon>dalbergioids sensu lato</taxon>
        <taxon>Dalbergieae</taxon>
        <taxon>Pterocarpus clade</taxon>
        <taxon>Arachis</taxon>
    </lineage>
</organism>
<accession>A0A444XQZ8</accession>
<dbReference type="AlphaFoldDB" id="A0A444XQZ8"/>
<reference evidence="2 3" key="1">
    <citation type="submission" date="2019-01" db="EMBL/GenBank/DDBJ databases">
        <title>Sequencing of cultivated peanut Arachis hypogaea provides insights into genome evolution and oil improvement.</title>
        <authorList>
            <person name="Chen X."/>
        </authorList>
    </citation>
    <scope>NUCLEOTIDE SEQUENCE [LARGE SCALE GENOMIC DNA]</scope>
    <source>
        <strain evidence="3">cv. Fuhuasheng</strain>
        <tissue evidence="2">Leaves</tissue>
    </source>
</reference>